<dbReference type="Proteomes" id="UP001187682">
    <property type="component" value="Unassembled WGS sequence"/>
</dbReference>
<evidence type="ECO:0000256" key="10">
    <source>
        <dbReference type="ARBA" id="ARBA00023157"/>
    </source>
</evidence>
<dbReference type="GO" id="GO:0004497">
    <property type="term" value="F:monooxygenase activity"/>
    <property type="evidence" value="ECO:0007669"/>
    <property type="project" value="UniProtKB-KW"/>
</dbReference>
<evidence type="ECO:0000256" key="6">
    <source>
        <dbReference type="ARBA" id="ARBA00023001"/>
    </source>
</evidence>
<organism evidence="17 18">
    <name type="scientific">Cephalotrichum gorgonifer</name>
    <dbReference type="NCBI Taxonomy" id="2041049"/>
    <lineage>
        <taxon>Eukaryota</taxon>
        <taxon>Fungi</taxon>
        <taxon>Dikarya</taxon>
        <taxon>Ascomycota</taxon>
        <taxon>Pezizomycotina</taxon>
        <taxon>Sordariomycetes</taxon>
        <taxon>Hypocreomycetidae</taxon>
        <taxon>Microascales</taxon>
        <taxon>Microascaceae</taxon>
        <taxon>Cephalotrichum</taxon>
    </lineage>
</organism>
<keyword evidence="18" id="KW-1185">Reference proteome</keyword>
<feature type="domain" description="Auxiliary Activity family 9 catalytic" evidence="16">
    <location>
        <begin position="19"/>
        <end position="233"/>
    </location>
</feature>
<keyword evidence="12" id="KW-0624">Polysaccharide degradation</keyword>
<dbReference type="EMBL" id="ONZQ02000015">
    <property type="protein sequence ID" value="SPO06317.1"/>
    <property type="molecule type" value="Genomic_DNA"/>
</dbReference>
<keyword evidence="5" id="KW-0732">Signal</keyword>
<evidence type="ECO:0000256" key="13">
    <source>
        <dbReference type="ARBA" id="ARBA00044502"/>
    </source>
</evidence>
<dbReference type="GO" id="GO:0005576">
    <property type="term" value="C:extracellular region"/>
    <property type="evidence" value="ECO:0007669"/>
    <property type="project" value="UniProtKB-SubCell"/>
</dbReference>
<dbReference type="AlphaFoldDB" id="A0AAE8SZS0"/>
<evidence type="ECO:0000256" key="2">
    <source>
        <dbReference type="ARBA" id="ARBA00004613"/>
    </source>
</evidence>
<evidence type="ECO:0000256" key="5">
    <source>
        <dbReference type="ARBA" id="ARBA00022729"/>
    </source>
</evidence>
<dbReference type="PANTHER" id="PTHR33353:SF10">
    <property type="entry name" value="ENDO-BETA-1,4-GLUCANASE D"/>
    <property type="match status" value="1"/>
</dbReference>
<evidence type="ECO:0000256" key="14">
    <source>
        <dbReference type="ARBA" id="ARBA00045077"/>
    </source>
</evidence>
<keyword evidence="10" id="KW-1015">Disulfide bond</keyword>
<evidence type="ECO:0000256" key="1">
    <source>
        <dbReference type="ARBA" id="ARBA00001973"/>
    </source>
</evidence>
<dbReference type="EC" id="1.14.99.56" evidence="15"/>
<comment type="cofactor">
    <cofactor evidence="1">
        <name>Cu(2+)</name>
        <dbReference type="ChEBI" id="CHEBI:29036"/>
    </cofactor>
</comment>
<sequence>MRAAQVTGVLGFAAQAVAHGYIYRVTADNTVYPGWDINLDPRITPTPARIAYGGGTTFPVTDANSPAIACNTVHNPAPGAIAEVRAGSDVTFHWSRWLYSHKGPLTAWMAPYEGDIADVNVNDLEFFKFGEETIDENGVWGTVKMLDDTNGTWTATIPADIKPGNYIIRQEIIALHFAVATPDNLAFFQTGPQFYMTCFNFKVMGDGDATPQGTKFPGAYDMSAPGLNWNLNSTEPYPVDGPALYKSEYTVDLEPKEQVVISPTGNGEEADAVYFEQQYAVLKAQGETTAYFDSIGG</sequence>
<comment type="catalytic activity">
    <reaction evidence="14">
        <text>[(1-&gt;4)-beta-D-glucosyl]n+m + reduced acceptor + O2 = 4-dehydro-beta-D-glucosyl-[(1-&gt;4)-beta-D-glucosyl]n-1 + [(1-&gt;4)-beta-D-glucosyl]m + acceptor + H2O.</text>
        <dbReference type="EC" id="1.14.99.56"/>
    </reaction>
</comment>
<dbReference type="CDD" id="cd21175">
    <property type="entry name" value="LPMO_AA9"/>
    <property type="match status" value="1"/>
</dbReference>
<name>A0AAE8SZS0_9PEZI</name>
<evidence type="ECO:0000256" key="11">
    <source>
        <dbReference type="ARBA" id="ARBA00023277"/>
    </source>
</evidence>
<dbReference type="Pfam" id="PF03443">
    <property type="entry name" value="AA9"/>
    <property type="match status" value="1"/>
</dbReference>
<evidence type="ECO:0000256" key="12">
    <source>
        <dbReference type="ARBA" id="ARBA00023326"/>
    </source>
</evidence>
<keyword evidence="8" id="KW-0186">Copper</keyword>
<evidence type="ECO:0000313" key="18">
    <source>
        <dbReference type="Proteomes" id="UP001187682"/>
    </source>
</evidence>
<protein>
    <recommendedName>
        <fullName evidence="15">lytic cellulose monooxygenase (C4-dehydrogenating)</fullName>
        <ecNumber evidence="15">1.14.99.56</ecNumber>
    </recommendedName>
</protein>
<evidence type="ECO:0000313" key="17">
    <source>
        <dbReference type="EMBL" id="SPO06317.1"/>
    </source>
</evidence>
<evidence type="ECO:0000256" key="3">
    <source>
        <dbReference type="ARBA" id="ARBA00022525"/>
    </source>
</evidence>
<comment type="subcellular location">
    <subcellularLocation>
        <location evidence="2">Secreted</location>
    </subcellularLocation>
</comment>
<accession>A0AAE8SZS0</accession>
<keyword evidence="6" id="KW-0136">Cellulose degradation</keyword>
<evidence type="ECO:0000256" key="7">
    <source>
        <dbReference type="ARBA" id="ARBA00023002"/>
    </source>
</evidence>
<proteinExistence type="inferred from homology"/>
<keyword evidence="7" id="KW-0560">Oxidoreductase</keyword>
<evidence type="ECO:0000259" key="16">
    <source>
        <dbReference type="Pfam" id="PF03443"/>
    </source>
</evidence>
<keyword evidence="11" id="KW-0119">Carbohydrate metabolism</keyword>
<dbReference type="PANTHER" id="PTHR33353">
    <property type="entry name" value="PUTATIVE (AFU_ORTHOLOGUE AFUA_1G12560)-RELATED"/>
    <property type="match status" value="1"/>
</dbReference>
<evidence type="ECO:0000256" key="8">
    <source>
        <dbReference type="ARBA" id="ARBA00023008"/>
    </source>
</evidence>
<keyword evidence="3" id="KW-0964">Secreted</keyword>
<reference evidence="17" key="1">
    <citation type="submission" date="2018-03" db="EMBL/GenBank/DDBJ databases">
        <authorList>
            <person name="Guldener U."/>
        </authorList>
    </citation>
    <scope>NUCLEOTIDE SEQUENCE</scope>
</reference>
<evidence type="ECO:0000256" key="4">
    <source>
        <dbReference type="ARBA" id="ARBA00022723"/>
    </source>
</evidence>
<dbReference type="GO" id="GO:0046872">
    <property type="term" value="F:metal ion binding"/>
    <property type="evidence" value="ECO:0007669"/>
    <property type="project" value="UniProtKB-KW"/>
</dbReference>
<dbReference type="GO" id="GO:0030245">
    <property type="term" value="P:cellulose catabolic process"/>
    <property type="evidence" value="ECO:0007669"/>
    <property type="project" value="UniProtKB-KW"/>
</dbReference>
<dbReference type="Gene3D" id="2.70.50.70">
    <property type="match status" value="1"/>
</dbReference>
<evidence type="ECO:0000256" key="15">
    <source>
        <dbReference type="ARBA" id="ARBA00047174"/>
    </source>
</evidence>
<comment type="caution">
    <text evidence="17">The sequence shown here is derived from an EMBL/GenBank/DDBJ whole genome shotgun (WGS) entry which is preliminary data.</text>
</comment>
<keyword evidence="4" id="KW-0479">Metal-binding</keyword>
<dbReference type="InterPro" id="IPR005103">
    <property type="entry name" value="AA9_LPMO"/>
</dbReference>
<comment type="similarity">
    <text evidence="13">Belongs to the polysaccharide monooxygenase AA9 family.</text>
</comment>
<gene>
    <name evidence="17" type="ORF">DNG_09006</name>
</gene>
<dbReference type="InterPro" id="IPR049892">
    <property type="entry name" value="AA9"/>
</dbReference>
<evidence type="ECO:0000256" key="9">
    <source>
        <dbReference type="ARBA" id="ARBA00023033"/>
    </source>
</evidence>
<keyword evidence="9" id="KW-0503">Monooxygenase</keyword>